<evidence type="ECO:0000313" key="8">
    <source>
        <dbReference type="Proteomes" id="UP000198552"/>
    </source>
</evidence>
<dbReference type="RefSeq" id="WP_091566755.1">
    <property type="nucleotide sequence ID" value="NZ_FNHP01000002.1"/>
</dbReference>
<gene>
    <name evidence="7" type="ORF">SAMN05428957_102139</name>
</gene>
<dbReference type="AlphaFoldDB" id="A0A1G9Q8S4"/>
<dbReference type="InterPro" id="IPR004923">
    <property type="entry name" value="FTR1/Fip1/EfeU"/>
</dbReference>
<accession>A0A1G9Q8S4</accession>
<dbReference type="Proteomes" id="UP000198552">
    <property type="component" value="Unassembled WGS sequence"/>
</dbReference>
<dbReference type="STRING" id="1527607.SAMN05428957_102139"/>
<dbReference type="PANTHER" id="PTHR31632:SF2">
    <property type="entry name" value="PLASMA MEMBRANE IRON PERMEASE"/>
    <property type="match status" value="1"/>
</dbReference>
<keyword evidence="5 6" id="KW-0472">Membrane</keyword>
<keyword evidence="3 6" id="KW-0812">Transmembrane</keyword>
<evidence type="ECO:0000313" key="7">
    <source>
        <dbReference type="EMBL" id="SDM07426.1"/>
    </source>
</evidence>
<evidence type="ECO:0000256" key="5">
    <source>
        <dbReference type="ARBA" id="ARBA00023136"/>
    </source>
</evidence>
<comment type="subcellular location">
    <subcellularLocation>
        <location evidence="1">Membrane</location>
        <topology evidence="1">Multi-pass membrane protein</topology>
    </subcellularLocation>
</comment>
<dbReference type="EMBL" id="FNHP01000002">
    <property type="protein sequence ID" value="SDM07426.1"/>
    <property type="molecule type" value="Genomic_DNA"/>
</dbReference>
<keyword evidence="4 6" id="KW-1133">Transmembrane helix</keyword>
<dbReference type="GO" id="GO:0015093">
    <property type="term" value="F:ferrous iron transmembrane transporter activity"/>
    <property type="evidence" value="ECO:0007669"/>
    <property type="project" value="TreeGrafter"/>
</dbReference>
<feature type="transmembrane region" description="Helical" evidence="6">
    <location>
        <begin position="246"/>
        <end position="263"/>
    </location>
</feature>
<keyword evidence="8" id="KW-1185">Reference proteome</keyword>
<reference evidence="8" key="1">
    <citation type="submission" date="2016-10" db="EMBL/GenBank/DDBJ databases">
        <authorList>
            <person name="Varghese N."/>
            <person name="Submissions S."/>
        </authorList>
    </citation>
    <scope>NUCLEOTIDE SEQUENCE [LARGE SCALE GENOMIC DNA]</scope>
    <source>
        <strain evidence="8">EPL6</strain>
    </source>
</reference>
<feature type="transmembrane region" description="Helical" evidence="6">
    <location>
        <begin position="150"/>
        <end position="169"/>
    </location>
</feature>
<organism evidence="7 8">
    <name type="scientific">Oryzisolibacter propanilivorax</name>
    <dbReference type="NCBI Taxonomy" id="1527607"/>
    <lineage>
        <taxon>Bacteria</taxon>
        <taxon>Pseudomonadati</taxon>
        <taxon>Pseudomonadota</taxon>
        <taxon>Betaproteobacteria</taxon>
        <taxon>Burkholderiales</taxon>
        <taxon>Comamonadaceae</taxon>
        <taxon>Oryzisolibacter</taxon>
    </lineage>
</organism>
<protein>
    <submittedName>
        <fullName evidence="7">High-affinity iron transporter</fullName>
    </submittedName>
</protein>
<dbReference type="PANTHER" id="PTHR31632">
    <property type="entry name" value="IRON TRANSPORTER FTH1"/>
    <property type="match status" value="1"/>
</dbReference>
<feature type="transmembrane region" description="Helical" evidence="6">
    <location>
        <begin position="70"/>
        <end position="92"/>
    </location>
</feature>
<evidence type="ECO:0000256" key="3">
    <source>
        <dbReference type="ARBA" id="ARBA00022692"/>
    </source>
</evidence>
<comment type="similarity">
    <text evidence="2">Belongs to the oxidase-dependent Fe transporter (OFeT) (TC 9.A.10.1) family.</text>
</comment>
<sequence length="290" mass="31398">MGQVAFIIWRESVEALLVVGILHAWLVATPQAAAGRRWLWGGVAAGLVAAGLLALSIYRAQALLLDWQEQFQALMVLVAAVLIVQMVIWMRAHGRTLKADLERGLAQQAARRNWWGVALLAALAIAREGSEAVIFLYGTLAAAPRAELPLMGLAALAGLAAALATFWLLQLGGRVLNWRQFFRLTEVLLLLLAGALVVTGLEKLQALEWLPPLADGLWDSSWLLDDMSRVGGVVAALSGYRAQPSLMTLLGLAGYWVLALVLLRGASRPRNLNEIVPKPLNIKGEQLAKE</sequence>
<dbReference type="OrthoDB" id="5294331at2"/>
<feature type="transmembrane region" description="Helical" evidence="6">
    <location>
        <begin position="38"/>
        <end position="58"/>
    </location>
</feature>
<evidence type="ECO:0000256" key="6">
    <source>
        <dbReference type="SAM" id="Phobius"/>
    </source>
</evidence>
<evidence type="ECO:0000256" key="4">
    <source>
        <dbReference type="ARBA" id="ARBA00022989"/>
    </source>
</evidence>
<dbReference type="GO" id="GO:0033573">
    <property type="term" value="C:high-affinity iron permease complex"/>
    <property type="evidence" value="ECO:0007669"/>
    <property type="project" value="InterPro"/>
</dbReference>
<dbReference type="Pfam" id="PF03239">
    <property type="entry name" value="FTR1"/>
    <property type="match status" value="1"/>
</dbReference>
<proteinExistence type="inferred from homology"/>
<evidence type="ECO:0000256" key="1">
    <source>
        <dbReference type="ARBA" id="ARBA00004141"/>
    </source>
</evidence>
<evidence type="ECO:0000256" key="2">
    <source>
        <dbReference type="ARBA" id="ARBA00008333"/>
    </source>
</evidence>
<name>A0A1G9Q8S4_9BURK</name>
<feature type="transmembrane region" description="Helical" evidence="6">
    <location>
        <begin position="113"/>
        <end position="138"/>
    </location>
</feature>
<feature type="transmembrane region" description="Helical" evidence="6">
    <location>
        <begin position="181"/>
        <end position="201"/>
    </location>
</feature>